<dbReference type="AlphaFoldDB" id="K5XUK9"/>
<evidence type="ECO:0000259" key="1">
    <source>
        <dbReference type="Pfam" id="PF01926"/>
    </source>
</evidence>
<dbReference type="RefSeq" id="XP_007330312.1">
    <property type="nucleotide sequence ID" value="XM_007330250.1"/>
</dbReference>
<feature type="non-terminal residue" evidence="2">
    <location>
        <position position="1"/>
    </location>
</feature>
<protein>
    <recommendedName>
        <fullName evidence="1">G domain-containing protein</fullName>
    </recommendedName>
</protein>
<dbReference type="SUPFAM" id="SSF52540">
    <property type="entry name" value="P-loop containing nucleoside triphosphate hydrolases"/>
    <property type="match status" value="1"/>
</dbReference>
<dbReference type="InParanoid" id="K5XUK9"/>
<accession>K5XUK9</accession>
<proteinExistence type="predicted"/>
<feature type="domain" description="G" evidence="1">
    <location>
        <begin position="1"/>
        <end position="93"/>
    </location>
</feature>
<keyword evidence="3" id="KW-1185">Reference proteome</keyword>
<dbReference type="Proteomes" id="UP000008493">
    <property type="component" value="Unassembled WGS sequence"/>
</dbReference>
<sequence>IMGPTGAGKSTFVKIATGSENVEIGHTLRSSTQHIRTIRCHNPLRHRDVVFADTPGFDDDTRSDTEILTEVADWLKQTYQAGVKLSGILFLHRITDNRMTNTLVRNLDMFENLCGNGAFSNVRFVTTHWDQLKDNNQGIKNEGELCKKYFNTFLCGGSQVHRFQSSFASAWQIINSL</sequence>
<feature type="non-terminal residue" evidence="2">
    <location>
        <position position="177"/>
    </location>
</feature>
<dbReference type="GeneID" id="18828641"/>
<dbReference type="HOGENOM" id="CLU_018003_0_1_1"/>
<dbReference type="InterPro" id="IPR027417">
    <property type="entry name" value="P-loop_NTPase"/>
</dbReference>
<dbReference type="OrthoDB" id="2614383at2759"/>
<dbReference type="OMA" id="CERELYF"/>
<reference evidence="3" key="1">
    <citation type="journal article" date="2012" name="Proc. Natl. Acad. Sci. U.S.A.">
        <title>Genome sequence of the button mushroom Agaricus bisporus reveals mechanisms governing adaptation to a humic-rich ecological niche.</title>
        <authorList>
            <person name="Morin E."/>
            <person name="Kohler A."/>
            <person name="Baker A.R."/>
            <person name="Foulongne-Oriol M."/>
            <person name="Lombard V."/>
            <person name="Nagy L.G."/>
            <person name="Ohm R.A."/>
            <person name="Patyshakuliyeva A."/>
            <person name="Brun A."/>
            <person name="Aerts A.L."/>
            <person name="Bailey A.M."/>
            <person name="Billette C."/>
            <person name="Coutinho P.M."/>
            <person name="Deakin G."/>
            <person name="Doddapaneni H."/>
            <person name="Floudas D."/>
            <person name="Grimwood J."/>
            <person name="Hilden K."/>
            <person name="Kuees U."/>
            <person name="LaButti K.M."/>
            <person name="Lapidus A."/>
            <person name="Lindquist E.A."/>
            <person name="Lucas S.M."/>
            <person name="Murat C."/>
            <person name="Riley R.W."/>
            <person name="Salamov A.A."/>
            <person name="Schmutz J."/>
            <person name="Subramanian V."/>
            <person name="Woesten H.A.B."/>
            <person name="Xu J."/>
            <person name="Eastwood D.C."/>
            <person name="Foster G.D."/>
            <person name="Sonnenberg A.S."/>
            <person name="Cullen D."/>
            <person name="de Vries R.P."/>
            <person name="Lundell T."/>
            <person name="Hibbett D.S."/>
            <person name="Henrissat B."/>
            <person name="Burton K.S."/>
            <person name="Kerrigan R.W."/>
            <person name="Challen M.P."/>
            <person name="Grigoriev I.V."/>
            <person name="Martin F."/>
        </authorList>
    </citation>
    <scope>NUCLEOTIDE SEQUENCE [LARGE SCALE GENOMIC DNA]</scope>
    <source>
        <strain evidence="3">JB137-S8 / ATCC MYA-4627 / FGSC 10392</strain>
    </source>
</reference>
<dbReference type="EMBL" id="JH971391">
    <property type="protein sequence ID" value="EKM78785.1"/>
    <property type="molecule type" value="Genomic_DNA"/>
</dbReference>
<dbReference type="InterPro" id="IPR006073">
    <property type="entry name" value="GTP-bd"/>
</dbReference>
<evidence type="ECO:0000313" key="3">
    <source>
        <dbReference type="Proteomes" id="UP000008493"/>
    </source>
</evidence>
<dbReference type="Gene3D" id="3.40.50.300">
    <property type="entry name" value="P-loop containing nucleotide triphosphate hydrolases"/>
    <property type="match status" value="1"/>
</dbReference>
<evidence type="ECO:0000313" key="2">
    <source>
        <dbReference type="EMBL" id="EKM78785.1"/>
    </source>
</evidence>
<name>K5XUK9_AGABU</name>
<dbReference type="CDD" id="cd00882">
    <property type="entry name" value="Ras_like_GTPase"/>
    <property type="match status" value="1"/>
</dbReference>
<dbReference type="eggNOG" id="ENOG502SITN">
    <property type="taxonomic scope" value="Eukaryota"/>
</dbReference>
<organism evidence="2 3">
    <name type="scientific">Agaricus bisporus var. burnettii (strain JB137-S8 / ATCC MYA-4627 / FGSC 10392)</name>
    <name type="common">White button mushroom</name>
    <dbReference type="NCBI Taxonomy" id="597362"/>
    <lineage>
        <taxon>Eukaryota</taxon>
        <taxon>Fungi</taxon>
        <taxon>Dikarya</taxon>
        <taxon>Basidiomycota</taxon>
        <taxon>Agaricomycotina</taxon>
        <taxon>Agaricomycetes</taxon>
        <taxon>Agaricomycetidae</taxon>
        <taxon>Agaricales</taxon>
        <taxon>Agaricineae</taxon>
        <taxon>Agaricaceae</taxon>
        <taxon>Agaricus</taxon>
    </lineage>
</organism>
<gene>
    <name evidence="2" type="ORF">AGABI1DRAFT_15253</name>
</gene>
<dbReference type="Pfam" id="PF01926">
    <property type="entry name" value="MMR_HSR1"/>
    <property type="match status" value="1"/>
</dbReference>
<dbReference type="KEGG" id="abp:AGABI1DRAFT15253"/>
<dbReference type="GO" id="GO:0005525">
    <property type="term" value="F:GTP binding"/>
    <property type="evidence" value="ECO:0007669"/>
    <property type="project" value="InterPro"/>
</dbReference>